<dbReference type="InterPro" id="IPR012670">
    <property type="entry name" value="T3SS_YscI/HrpB"/>
</dbReference>
<organism evidence="1 2">
    <name type="scientific">Mesorhizobium neociceri</name>
    <dbReference type="NCBI Taxonomy" id="1307853"/>
    <lineage>
        <taxon>Bacteria</taxon>
        <taxon>Pseudomonadati</taxon>
        <taxon>Pseudomonadota</taxon>
        <taxon>Alphaproteobacteria</taxon>
        <taxon>Hyphomicrobiales</taxon>
        <taxon>Phyllobacteriaceae</taxon>
        <taxon>Mesorhizobium</taxon>
    </lineage>
</organism>
<dbReference type="NCBIfam" id="TIGR02497">
    <property type="entry name" value="yscI_hrpB_dom"/>
    <property type="match status" value="1"/>
</dbReference>
<reference evidence="1 2" key="1">
    <citation type="submission" date="2020-07" db="EMBL/GenBank/DDBJ databases">
        <title>Definition of the novel symbiovar canariense within Mesorhizobium novociceri, a new species of genus Mesorhizobium nodulating Cicer canariense in the Caldera de Taburiente National Park (La Palma, Canary Islands).</title>
        <authorList>
            <person name="Leon-Barrios M."/>
            <person name="Perez-Yepez J."/>
            <person name="Flores-Felix J.D."/>
            <person name="Ramirez-Baena M.H."/>
            <person name="Pulido-Suarez L."/>
            <person name="Igual J.M."/>
            <person name="Velazquez E."/>
            <person name="Peix A."/>
        </authorList>
    </citation>
    <scope>NUCLEOTIDE SEQUENCE [LARGE SCALE GENOMIC DNA]</scope>
    <source>
        <strain evidence="1 2">CCANP35</strain>
    </source>
</reference>
<evidence type="ECO:0000313" key="1">
    <source>
        <dbReference type="EMBL" id="MBA1143899.1"/>
    </source>
</evidence>
<keyword evidence="2" id="KW-1185">Reference proteome</keyword>
<evidence type="ECO:0000313" key="2">
    <source>
        <dbReference type="Proteomes" id="UP000558284"/>
    </source>
</evidence>
<accession>A0A838BCY3</accession>
<dbReference type="EMBL" id="JACDTY010000017">
    <property type="protein sequence ID" value="MBA1143899.1"/>
    <property type="molecule type" value="Genomic_DNA"/>
</dbReference>
<dbReference type="Proteomes" id="UP000558284">
    <property type="component" value="Unassembled WGS sequence"/>
</dbReference>
<gene>
    <name evidence="1" type="primary">sctI</name>
    <name evidence="1" type="ORF">H0241_27180</name>
</gene>
<sequence length="143" mass="15147">MSVTSIIPRALTAVLPTDTALVSEIPPGSVDIVHAPSDWPLSPQDDRSAAVAIDQLAEVAREPGVSRTPGDAILNSMEKLSASFTQGMETARSTAERMKPGEIQSSDWLSAQVAMSALTLQCDILAKVVGKATQSLDTFLRNQ</sequence>
<name>A0A838BCY3_9HYPH</name>
<proteinExistence type="predicted"/>
<comment type="caution">
    <text evidence="1">The sequence shown here is derived from an EMBL/GenBank/DDBJ whole genome shotgun (WGS) entry which is preliminary data.</text>
</comment>
<dbReference type="GO" id="GO:0030254">
    <property type="term" value="P:protein secretion by the type III secretion system"/>
    <property type="evidence" value="ECO:0007669"/>
    <property type="project" value="InterPro"/>
</dbReference>
<protein>
    <submittedName>
        <fullName evidence="1">Type III secretion system inner rod subunit SctI</fullName>
    </submittedName>
</protein>
<dbReference type="Pfam" id="PF17001">
    <property type="entry name" value="T3SS_basalb_I"/>
    <property type="match status" value="1"/>
</dbReference>
<dbReference type="AlphaFoldDB" id="A0A838BCY3"/>
<dbReference type="RefSeq" id="WP_181060863.1">
    <property type="nucleotide sequence ID" value="NZ_JACDTY010000017.1"/>
</dbReference>